<protein>
    <submittedName>
        <fullName evidence="1">Uncharacterized protein</fullName>
    </submittedName>
</protein>
<proteinExistence type="predicted"/>
<dbReference type="AlphaFoldDB" id="K6YS33"/>
<keyword evidence="2" id="KW-1185">Reference proteome</keyword>
<organism evidence="1 2">
    <name type="scientific">Paraglaciecola polaris LMG 21857</name>
    <dbReference type="NCBI Taxonomy" id="1129793"/>
    <lineage>
        <taxon>Bacteria</taxon>
        <taxon>Pseudomonadati</taxon>
        <taxon>Pseudomonadota</taxon>
        <taxon>Gammaproteobacteria</taxon>
        <taxon>Alteromonadales</taxon>
        <taxon>Alteromonadaceae</taxon>
        <taxon>Paraglaciecola</taxon>
    </lineage>
</organism>
<accession>K6YS33</accession>
<sequence>MRAGAHKTSYFLMFLVTEENDLYYKIYMDSNHATRILADILKSVTPYWNNQKDAL</sequence>
<reference evidence="2" key="1">
    <citation type="journal article" date="2014" name="Environ. Microbiol.">
        <title>Comparative genomics of the marine bacterial genus Glaciecola reveals the high degree of genomic diversity and genomic characteristic for cold adaptation.</title>
        <authorList>
            <person name="Qin Q.L."/>
            <person name="Xie B.B."/>
            <person name="Yu Y."/>
            <person name="Shu Y.L."/>
            <person name="Rong J.C."/>
            <person name="Zhang Y.J."/>
            <person name="Zhao D.L."/>
            <person name="Chen X.L."/>
            <person name="Zhang X.Y."/>
            <person name="Chen B."/>
            <person name="Zhou B.C."/>
            <person name="Zhang Y.Z."/>
        </authorList>
    </citation>
    <scope>NUCLEOTIDE SEQUENCE [LARGE SCALE GENOMIC DNA]</scope>
    <source>
        <strain evidence="2">LMG 21857</strain>
    </source>
</reference>
<dbReference type="Proteomes" id="UP000006322">
    <property type="component" value="Unassembled WGS sequence"/>
</dbReference>
<dbReference type="EMBL" id="BAER01000140">
    <property type="protein sequence ID" value="GAC35534.1"/>
    <property type="molecule type" value="Genomic_DNA"/>
</dbReference>
<name>K6YS33_9ALTE</name>
<gene>
    <name evidence="1" type="ORF">GPLA_4660</name>
</gene>
<comment type="caution">
    <text evidence="1">The sequence shown here is derived from an EMBL/GenBank/DDBJ whole genome shotgun (WGS) entry which is preliminary data.</text>
</comment>
<evidence type="ECO:0000313" key="1">
    <source>
        <dbReference type="EMBL" id="GAC35534.1"/>
    </source>
</evidence>
<evidence type="ECO:0000313" key="2">
    <source>
        <dbReference type="Proteomes" id="UP000006322"/>
    </source>
</evidence>